<dbReference type="KEGG" id="lyj:FKV23_11470"/>
<accession>A0A514BTH3</accession>
<dbReference type="InterPro" id="IPR037066">
    <property type="entry name" value="Plug_dom_sf"/>
</dbReference>
<gene>
    <name evidence="14" type="ORF">FKV23_11470</name>
</gene>
<dbReference type="Gene3D" id="2.170.130.10">
    <property type="entry name" value="TonB-dependent receptor, plug domain"/>
    <property type="match status" value="1"/>
</dbReference>
<protein>
    <submittedName>
        <fullName evidence="14">TonB-dependent receptor</fullName>
    </submittedName>
</protein>
<keyword evidence="2 10" id="KW-0813">Transport</keyword>
<dbReference type="InterPro" id="IPR011662">
    <property type="entry name" value="Secretin/TonB_short_N"/>
</dbReference>
<dbReference type="GO" id="GO:0006826">
    <property type="term" value="P:iron ion transport"/>
    <property type="evidence" value="ECO:0007669"/>
    <property type="project" value="UniProtKB-KW"/>
</dbReference>
<dbReference type="OrthoDB" id="6276154at2"/>
<dbReference type="InterPro" id="IPR000531">
    <property type="entry name" value="Beta-barrel_TonB"/>
</dbReference>
<keyword evidence="5 10" id="KW-0812">Transmembrane</keyword>
<dbReference type="PANTHER" id="PTHR47234:SF1">
    <property type="entry name" value="TONB-DEPENDENT RECEPTOR"/>
    <property type="match status" value="1"/>
</dbReference>
<comment type="subcellular location">
    <subcellularLocation>
        <location evidence="1 10">Cell outer membrane</location>
        <topology evidence="1 10">Multi-pass membrane protein</topology>
    </subcellularLocation>
</comment>
<feature type="chain" id="PRO_5021963874" evidence="12">
    <location>
        <begin position="24"/>
        <end position="953"/>
    </location>
</feature>
<dbReference type="Gene3D" id="3.55.50.30">
    <property type="match status" value="1"/>
</dbReference>
<dbReference type="InterPro" id="IPR036942">
    <property type="entry name" value="Beta-barrel_TonB_sf"/>
</dbReference>
<evidence type="ECO:0000256" key="2">
    <source>
        <dbReference type="ARBA" id="ARBA00022448"/>
    </source>
</evidence>
<dbReference type="Pfam" id="PF07660">
    <property type="entry name" value="STN"/>
    <property type="match status" value="1"/>
</dbReference>
<evidence type="ECO:0000256" key="10">
    <source>
        <dbReference type="PROSITE-ProRule" id="PRU01360"/>
    </source>
</evidence>
<evidence type="ECO:0000256" key="3">
    <source>
        <dbReference type="ARBA" id="ARBA00022452"/>
    </source>
</evidence>
<evidence type="ECO:0000313" key="14">
    <source>
        <dbReference type="EMBL" id="QDH70627.1"/>
    </source>
</evidence>
<organism evidence="14 15">
    <name type="scientific">Marilutibacter alkalisoli</name>
    <dbReference type="NCBI Taxonomy" id="2591633"/>
    <lineage>
        <taxon>Bacteria</taxon>
        <taxon>Pseudomonadati</taxon>
        <taxon>Pseudomonadota</taxon>
        <taxon>Gammaproteobacteria</taxon>
        <taxon>Lysobacterales</taxon>
        <taxon>Lysobacteraceae</taxon>
        <taxon>Marilutibacter</taxon>
    </lineage>
</organism>
<feature type="domain" description="Secretin/TonB short N-terminal" evidence="13">
    <location>
        <begin position="65"/>
        <end position="116"/>
    </location>
</feature>
<reference evidence="14 15" key="1">
    <citation type="submission" date="2019-06" db="EMBL/GenBank/DDBJ databases">
        <title>Lysobacter alkalisoli sp. nov. isolated from saline-alkali soil.</title>
        <authorList>
            <person name="Sun J.-Q."/>
            <person name="Xu L."/>
        </authorList>
    </citation>
    <scope>NUCLEOTIDE SEQUENCE [LARGE SCALE GENOMIC DNA]</scope>
    <source>
        <strain evidence="14 15">SJ-36</strain>
    </source>
</reference>
<evidence type="ECO:0000256" key="9">
    <source>
        <dbReference type="ARBA" id="ARBA00023237"/>
    </source>
</evidence>
<dbReference type="InterPro" id="IPR012910">
    <property type="entry name" value="Plug_dom"/>
</dbReference>
<dbReference type="GO" id="GO:0009279">
    <property type="term" value="C:cell outer membrane"/>
    <property type="evidence" value="ECO:0007669"/>
    <property type="project" value="UniProtKB-SubCell"/>
</dbReference>
<keyword evidence="6" id="KW-0408">Iron</keyword>
<name>A0A514BTH3_9GAMM</name>
<keyword evidence="7 11" id="KW-0798">TonB box</keyword>
<keyword evidence="4" id="KW-0406">Ion transport</keyword>
<dbReference type="AlphaFoldDB" id="A0A514BTH3"/>
<evidence type="ECO:0000256" key="1">
    <source>
        <dbReference type="ARBA" id="ARBA00004571"/>
    </source>
</evidence>
<evidence type="ECO:0000259" key="13">
    <source>
        <dbReference type="SMART" id="SM00965"/>
    </source>
</evidence>
<evidence type="ECO:0000313" key="15">
    <source>
        <dbReference type="Proteomes" id="UP000317199"/>
    </source>
</evidence>
<dbReference type="InterPro" id="IPR039426">
    <property type="entry name" value="TonB-dep_rcpt-like"/>
</dbReference>
<dbReference type="Proteomes" id="UP000317199">
    <property type="component" value="Chromosome"/>
</dbReference>
<evidence type="ECO:0000256" key="7">
    <source>
        <dbReference type="ARBA" id="ARBA00023077"/>
    </source>
</evidence>
<dbReference type="Pfam" id="PF00593">
    <property type="entry name" value="TonB_dep_Rec_b-barrel"/>
    <property type="match status" value="1"/>
</dbReference>
<comment type="similarity">
    <text evidence="10 11">Belongs to the TonB-dependent receptor family.</text>
</comment>
<proteinExistence type="inferred from homology"/>
<dbReference type="PANTHER" id="PTHR47234">
    <property type="match status" value="1"/>
</dbReference>
<keyword evidence="12" id="KW-0732">Signal</keyword>
<dbReference type="PROSITE" id="PS52016">
    <property type="entry name" value="TONB_DEPENDENT_REC_3"/>
    <property type="match status" value="1"/>
</dbReference>
<evidence type="ECO:0000256" key="5">
    <source>
        <dbReference type="ARBA" id="ARBA00022692"/>
    </source>
</evidence>
<keyword evidence="15" id="KW-1185">Reference proteome</keyword>
<keyword evidence="3 10" id="KW-1134">Transmembrane beta strand</keyword>
<dbReference type="Pfam" id="PF07715">
    <property type="entry name" value="Plug"/>
    <property type="match status" value="1"/>
</dbReference>
<evidence type="ECO:0000256" key="6">
    <source>
        <dbReference type="ARBA" id="ARBA00023004"/>
    </source>
</evidence>
<dbReference type="SMART" id="SM00965">
    <property type="entry name" value="STN"/>
    <property type="match status" value="1"/>
</dbReference>
<dbReference type="CDD" id="cd01347">
    <property type="entry name" value="ligand_gated_channel"/>
    <property type="match status" value="1"/>
</dbReference>
<keyword evidence="14" id="KW-0675">Receptor</keyword>
<feature type="signal peptide" evidence="12">
    <location>
        <begin position="1"/>
        <end position="23"/>
    </location>
</feature>
<evidence type="ECO:0000256" key="8">
    <source>
        <dbReference type="ARBA" id="ARBA00023136"/>
    </source>
</evidence>
<evidence type="ECO:0000256" key="12">
    <source>
        <dbReference type="SAM" id="SignalP"/>
    </source>
</evidence>
<keyword evidence="8 10" id="KW-0472">Membrane</keyword>
<evidence type="ECO:0000256" key="11">
    <source>
        <dbReference type="RuleBase" id="RU003357"/>
    </source>
</evidence>
<keyword evidence="4" id="KW-0410">Iron transport</keyword>
<dbReference type="Gene3D" id="2.40.170.20">
    <property type="entry name" value="TonB-dependent receptor, beta-barrel domain"/>
    <property type="match status" value="1"/>
</dbReference>
<dbReference type="SUPFAM" id="SSF56935">
    <property type="entry name" value="Porins"/>
    <property type="match status" value="1"/>
</dbReference>
<evidence type="ECO:0000256" key="4">
    <source>
        <dbReference type="ARBA" id="ARBA00022496"/>
    </source>
</evidence>
<keyword evidence="9 10" id="KW-0998">Cell outer membrane</keyword>
<dbReference type="EMBL" id="CP041242">
    <property type="protein sequence ID" value="QDH70627.1"/>
    <property type="molecule type" value="Genomic_DNA"/>
</dbReference>
<sequence length="953" mass="105287">MGSRILPRMVRACLLMAACGALASRGAEAWAQPALQQQAPGVLSLDLPGGRLDDALKALALRSRIQILYAPGQVEGRRASALQGDMTIAEALHELLEGEGLRAERVAPDTFVLREIRRPRVETNASRPRPSPPRQHPVDIDRIEVTGSRIPLADIGAITPTPMTLISREDIEASGYQTLFELLRFQVGMIGHHPVAVAADGGPDFQQPFSIAATTSLNALGPRATLFLVDGRRVANYGLTSSELGGLTDLDAIPLSMVERVEVVRGGASAIYGADAMAGVVNIILRKRQKGSELLARLGRSTRGDADEWRLSASHGLDTRRGGAGILAVDWLDREELPGDARDWHTWDHSRHGLPDWRFPLGYRDLGHRLVQLQCGNAPPGIAPDCMFDPARYTSLQPASQRLSLHGHLIEPLWEGAALELDLRYSKAKQALANPPFRARVNLPASHPDGLEDGFLDYAFFEIGPVRNRSDNRSLDLGTSVNGTAGDWTWDVSFSHHQNKVDSRIHGLISSEAIEHAVDEGRYRFDGTPNDPALLEAVSPVFRLGGEATLQQFSVDFEGPWFNLPGGAARLATGVELTRNTLLHDPDQRLRDDDLALGTQKRPLDSHRRGSAVYAELGLPLHGKLLADVALRFDRQQDYGSRFSPRLGLKWAPGESLTFRGTAATGYRAPSLFELRRPNVIEEHVFVRQIDVLRPCAIEIALDEERSYCLVLLGAFDNPDLRAETSRSHTLGMVWAPSTDFSLSFDVFRIRRYNEIVAGSAFDDLDAFPDSLRRDEQGRLVAIESYFRNLGRTDVRGWEAEMRWRLDAGNVGDFSLAITAHHLLKVRRQAWGDAPVHDHASYGAPSSNLLASLQWSRRDWVTTLNLRARGPYRIGSPDTGCPSYNGSRCSTPGRGVLDLDLAWNGLPNWRLGLNIRDLADRAPVNYDTDQDGYDIAHDDPRGRFVLLSARYRF</sequence>